<dbReference type="STRING" id="1245.ARA02_07800"/>
<evidence type="ECO:0000313" key="3">
    <source>
        <dbReference type="Proteomes" id="UP000469952"/>
    </source>
</evidence>
<dbReference type="InterPro" id="IPR021707">
    <property type="entry name" value="DUF3290"/>
</dbReference>
<feature type="transmembrane region" description="Helical" evidence="1">
    <location>
        <begin position="20"/>
        <end position="38"/>
    </location>
</feature>
<keyword evidence="1" id="KW-1133">Transmembrane helix</keyword>
<dbReference type="Proteomes" id="UP000469952">
    <property type="component" value="Unassembled WGS sequence"/>
</dbReference>
<protein>
    <submittedName>
        <fullName evidence="2">DUF3290 family protein</fullName>
    </submittedName>
</protein>
<sequence length="147" mass="16818">MNFYSVDYLIKQTNINDTIGKYLMVVVFVLMAVGAVASVRNRLQTRYRELSIIALLLFLFLAGARYTDYQQAKSQDDQKTQMAAFVTKFAKTQGVSKDKLYFNSTTVSDGMLVKMDKKFYRLTISADQQSYSLTRAYLINSKVKVVK</sequence>
<organism evidence="2 3">
    <name type="scientific">Leuconostoc mesenteroides</name>
    <dbReference type="NCBI Taxonomy" id="1245"/>
    <lineage>
        <taxon>Bacteria</taxon>
        <taxon>Bacillati</taxon>
        <taxon>Bacillota</taxon>
        <taxon>Bacilli</taxon>
        <taxon>Lactobacillales</taxon>
        <taxon>Lactobacillaceae</taxon>
        <taxon>Leuconostoc</taxon>
    </lineage>
</organism>
<dbReference type="AlphaFoldDB" id="A0A222YF73"/>
<dbReference type="OrthoDB" id="3191971at2"/>
<name>A0A222YF73_LEUME</name>
<gene>
    <name evidence="2" type="ORF">GFV13_06940</name>
</gene>
<reference evidence="2 3" key="1">
    <citation type="submission" date="2019-10" db="EMBL/GenBank/DDBJ databases">
        <title>WGS of Leuconostoc mesenteroides.</title>
        <authorList>
            <person name="Melo Bolivar J."/>
            <person name="Marino-Ramirez L."/>
            <person name="Villamil Diaz L.M."/>
        </authorList>
    </citation>
    <scope>NUCLEOTIDE SEQUENCE [LARGE SCALE GENOMIC DNA]</scope>
    <source>
        <strain evidence="2 3">M11</strain>
    </source>
</reference>
<comment type="caution">
    <text evidence="2">The sequence shown here is derived from an EMBL/GenBank/DDBJ whole genome shotgun (WGS) entry which is preliminary data.</text>
</comment>
<dbReference type="RefSeq" id="WP_011680359.1">
    <property type="nucleotide sequence ID" value="NZ_BCMO01000018.1"/>
</dbReference>
<feature type="transmembrane region" description="Helical" evidence="1">
    <location>
        <begin position="50"/>
        <end position="67"/>
    </location>
</feature>
<keyword evidence="1" id="KW-0812">Transmembrane</keyword>
<dbReference type="OMA" id="MIVRIDS"/>
<dbReference type="Pfam" id="PF11694">
    <property type="entry name" value="DUF3290"/>
    <property type="match status" value="1"/>
</dbReference>
<proteinExistence type="predicted"/>
<evidence type="ECO:0000313" key="2">
    <source>
        <dbReference type="EMBL" id="MQR27004.1"/>
    </source>
</evidence>
<dbReference type="GeneID" id="29576701"/>
<keyword evidence="1" id="KW-0472">Membrane</keyword>
<dbReference type="EMBL" id="WIPA01000009">
    <property type="protein sequence ID" value="MQR27004.1"/>
    <property type="molecule type" value="Genomic_DNA"/>
</dbReference>
<evidence type="ECO:0000256" key="1">
    <source>
        <dbReference type="SAM" id="Phobius"/>
    </source>
</evidence>
<accession>A0A222YF73</accession>